<accession>A0ABD5Z2X6</accession>
<dbReference type="InterPro" id="IPR003593">
    <property type="entry name" value="AAA+_ATPase"/>
</dbReference>
<dbReference type="PROSITE" id="PS50893">
    <property type="entry name" value="ABC_TRANSPORTER_2"/>
    <property type="match status" value="1"/>
</dbReference>
<dbReference type="Gene3D" id="3.40.50.300">
    <property type="entry name" value="P-loop containing nucleotide triphosphate hydrolases"/>
    <property type="match status" value="1"/>
</dbReference>
<dbReference type="AlphaFoldDB" id="A0ABD5Z2X6"/>
<dbReference type="EC" id="7.6.2.8" evidence="8"/>
<evidence type="ECO:0000256" key="7">
    <source>
        <dbReference type="ARBA" id="ARBA00064420"/>
    </source>
</evidence>
<evidence type="ECO:0000256" key="9">
    <source>
        <dbReference type="ARBA" id="ARBA00073649"/>
    </source>
</evidence>
<dbReference type="EMBL" id="JBHTAR010000011">
    <property type="protein sequence ID" value="MFC7199345.1"/>
    <property type="molecule type" value="Genomic_DNA"/>
</dbReference>
<dbReference type="InterPro" id="IPR003439">
    <property type="entry name" value="ABC_transporter-like_ATP-bd"/>
</dbReference>
<dbReference type="RefSeq" id="WP_279529279.1">
    <property type="nucleotide sequence ID" value="NZ_CP122312.1"/>
</dbReference>
<evidence type="ECO:0000256" key="6">
    <source>
        <dbReference type="ARBA" id="ARBA00058960"/>
    </source>
</evidence>
<dbReference type="GO" id="GO:0015420">
    <property type="term" value="F:ABC-type vitamin B12 transporter activity"/>
    <property type="evidence" value="ECO:0007669"/>
    <property type="project" value="UniProtKB-EC"/>
</dbReference>
<dbReference type="SUPFAM" id="SSF52540">
    <property type="entry name" value="P-loop containing nucleoside triphosphate hydrolases"/>
    <property type="match status" value="1"/>
</dbReference>
<keyword evidence="1" id="KW-0813">Transport</keyword>
<reference evidence="13 14" key="1">
    <citation type="journal article" date="2019" name="Int. J. Syst. Evol. Microbiol.">
        <title>The Global Catalogue of Microorganisms (GCM) 10K type strain sequencing project: providing services to taxonomists for standard genome sequencing and annotation.</title>
        <authorList>
            <consortium name="The Broad Institute Genomics Platform"/>
            <consortium name="The Broad Institute Genome Sequencing Center for Infectious Disease"/>
            <person name="Wu L."/>
            <person name="Ma J."/>
        </authorList>
    </citation>
    <scope>NUCLEOTIDE SEQUENCE [LARGE SCALE GENOMIC DNA]</scope>
    <source>
        <strain evidence="13 14">XZGYJ-43</strain>
    </source>
</reference>
<dbReference type="SMART" id="SM00382">
    <property type="entry name" value="AAA"/>
    <property type="match status" value="1"/>
</dbReference>
<protein>
    <recommendedName>
        <fullName evidence="9">Cobalamin import ATP-binding protein BtuD</fullName>
        <ecNumber evidence="8">7.6.2.8</ecNumber>
    </recommendedName>
    <alternativeName>
        <fullName evidence="10">Vitamin B12-transporting ATPase</fullName>
    </alternativeName>
</protein>
<evidence type="ECO:0000259" key="12">
    <source>
        <dbReference type="PROSITE" id="PS50893"/>
    </source>
</evidence>
<keyword evidence="3 13" id="KW-0067">ATP-binding</keyword>
<evidence type="ECO:0000256" key="11">
    <source>
        <dbReference type="SAM" id="MobiDB-lite"/>
    </source>
</evidence>
<feature type="region of interest" description="Disordered" evidence="11">
    <location>
        <begin position="241"/>
        <end position="261"/>
    </location>
</feature>
<evidence type="ECO:0000256" key="4">
    <source>
        <dbReference type="ARBA" id="ARBA00022967"/>
    </source>
</evidence>
<evidence type="ECO:0000256" key="8">
    <source>
        <dbReference type="ARBA" id="ARBA00066387"/>
    </source>
</evidence>
<keyword evidence="2" id="KW-0547">Nucleotide-binding</keyword>
<dbReference type="GO" id="GO:0005524">
    <property type="term" value="F:ATP binding"/>
    <property type="evidence" value="ECO:0007669"/>
    <property type="project" value="UniProtKB-KW"/>
</dbReference>
<organism evidence="13 14">
    <name type="scientific">Halospeciosus flavus</name>
    <dbReference type="NCBI Taxonomy" id="3032283"/>
    <lineage>
        <taxon>Archaea</taxon>
        <taxon>Methanobacteriati</taxon>
        <taxon>Methanobacteriota</taxon>
        <taxon>Stenosarchaea group</taxon>
        <taxon>Halobacteria</taxon>
        <taxon>Halobacteriales</taxon>
        <taxon>Halobacteriaceae</taxon>
        <taxon>Halospeciosus</taxon>
    </lineage>
</organism>
<gene>
    <name evidence="13" type="ORF">ACFQJ9_07950</name>
</gene>
<comment type="subunit">
    <text evidence="7">The complex is composed of two ATP-binding proteins (BtuD), two transmembrane proteins (BtuC) and a solute-binding protein (BtuF).</text>
</comment>
<dbReference type="InterPro" id="IPR017871">
    <property type="entry name" value="ABC_transporter-like_CS"/>
</dbReference>
<keyword evidence="4" id="KW-1278">Translocase</keyword>
<dbReference type="CDD" id="cd03214">
    <property type="entry name" value="ABC_Iron-Siderophores_B12_Hemin"/>
    <property type="match status" value="1"/>
</dbReference>
<keyword evidence="14" id="KW-1185">Reference proteome</keyword>
<evidence type="ECO:0000256" key="10">
    <source>
        <dbReference type="ARBA" id="ARBA00077139"/>
    </source>
</evidence>
<proteinExistence type="predicted"/>
<feature type="compositionally biased region" description="Low complexity" evidence="11">
    <location>
        <begin position="241"/>
        <end position="254"/>
    </location>
</feature>
<feature type="domain" description="ABC transporter" evidence="12">
    <location>
        <begin position="4"/>
        <end position="238"/>
    </location>
</feature>
<comment type="catalytic activity">
    <reaction evidence="5">
        <text>an R-cob(III)alamin(out) + ATP + H2O = an R-cob(III)alamin(in) + ADP + phosphate + H(+)</text>
        <dbReference type="Rhea" id="RHEA:17873"/>
        <dbReference type="ChEBI" id="CHEBI:15377"/>
        <dbReference type="ChEBI" id="CHEBI:15378"/>
        <dbReference type="ChEBI" id="CHEBI:30616"/>
        <dbReference type="ChEBI" id="CHEBI:43474"/>
        <dbReference type="ChEBI" id="CHEBI:140785"/>
        <dbReference type="ChEBI" id="CHEBI:456216"/>
        <dbReference type="EC" id="7.6.2.8"/>
    </reaction>
</comment>
<dbReference type="PANTHER" id="PTHR42794:SF1">
    <property type="entry name" value="HEMIN IMPORT ATP-BINDING PROTEIN HMUV"/>
    <property type="match status" value="1"/>
</dbReference>
<dbReference type="InterPro" id="IPR027417">
    <property type="entry name" value="P-loop_NTPase"/>
</dbReference>
<dbReference type="Proteomes" id="UP001596447">
    <property type="component" value="Unassembled WGS sequence"/>
</dbReference>
<evidence type="ECO:0000256" key="2">
    <source>
        <dbReference type="ARBA" id="ARBA00022741"/>
    </source>
</evidence>
<evidence type="ECO:0000256" key="5">
    <source>
        <dbReference type="ARBA" id="ARBA00050590"/>
    </source>
</evidence>
<dbReference type="PANTHER" id="PTHR42794">
    <property type="entry name" value="HEMIN IMPORT ATP-BINDING PROTEIN HMUV"/>
    <property type="match status" value="1"/>
</dbReference>
<dbReference type="Pfam" id="PF00005">
    <property type="entry name" value="ABC_tran"/>
    <property type="match status" value="1"/>
</dbReference>
<dbReference type="FunFam" id="3.40.50.300:FF:000134">
    <property type="entry name" value="Iron-enterobactin ABC transporter ATP-binding protein"/>
    <property type="match status" value="1"/>
</dbReference>
<evidence type="ECO:0000256" key="3">
    <source>
        <dbReference type="ARBA" id="ARBA00022840"/>
    </source>
</evidence>
<evidence type="ECO:0000313" key="14">
    <source>
        <dbReference type="Proteomes" id="UP001596447"/>
    </source>
</evidence>
<evidence type="ECO:0000313" key="13">
    <source>
        <dbReference type="EMBL" id="MFC7199345.1"/>
    </source>
</evidence>
<name>A0ABD5Z2X6_9EURY</name>
<evidence type="ECO:0000256" key="1">
    <source>
        <dbReference type="ARBA" id="ARBA00022448"/>
    </source>
</evidence>
<sequence length="403" mass="42213">MTHIDLDDVHVSLGDLHVLRGVDASVGEGNLVGLLGPNGAGKTTLLRTIAGILDPTSGSVHLGGTDVHSLGSRELSRRLATVPQETAISFDFTVRDVVAMGRHPHRPRFGADEDGPEAVEHALERTELVDLADRPITEVSGGERKRVLVARALAQDARTLLLDEPTAGLDVNHQIRTLDLVRDLVDEGRTALAAIHDLDLAARYCDELLVLSEGHVLAAGPPEAVLSESTVSEAFDARNAVAPNPVTGTPTVTPLSDPETAADPRRVHLLGGRGEGVAALASLVDAGHEVSVGPVPEGSREALAADRRDCETLEVPPFARPGRAELARAREAVDAADVVAVHEDAVDLGPNPDLLRSADRAFVFADAEALLAAVSGEETSANVDGAVRRFDDSAAVVSANSDD</sequence>
<comment type="function">
    <text evidence="6">Required for corrinoid utilization. Probably part of the ABC transporter complex BtuCDF involved in cobalamin (vitamin B12) import. Probably responsible for energy coupling to the transport system.</text>
</comment>
<dbReference type="PROSITE" id="PS00211">
    <property type="entry name" value="ABC_TRANSPORTER_1"/>
    <property type="match status" value="1"/>
</dbReference>
<comment type="caution">
    <text evidence="13">The sequence shown here is derived from an EMBL/GenBank/DDBJ whole genome shotgun (WGS) entry which is preliminary data.</text>
</comment>